<dbReference type="AlphaFoldDB" id="A0ABD1JZZ9"/>
<dbReference type="InterPro" id="IPR039537">
    <property type="entry name" value="Retrotran_Ty1/copia-like"/>
</dbReference>
<dbReference type="InterPro" id="IPR001584">
    <property type="entry name" value="Integrase_cat-core"/>
</dbReference>
<dbReference type="PANTHER" id="PTHR42648:SF28">
    <property type="entry name" value="TRANSPOSON-ENCODED PROTEIN WITH RIBONUCLEASE H-LIKE AND RETROVIRUS ZINC FINGER-LIKE DOMAINS"/>
    <property type="match status" value="1"/>
</dbReference>
<evidence type="ECO:0000259" key="1">
    <source>
        <dbReference type="PROSITE" id="PS50994"/>
    </source>
</evidence>
<proteinExistence type="predicted"/>
<protein>
    <recommendedName>
        <fullName evidence="1">Integrase catalytic domain-containing protein</fullName>
    </recommendedName>
</protein>
<dbReference type="EMBL" id="JBHFQA010000010">
    <property type="protein sequence ID" value="KAL2092442.1"/>
    <property type="molecule type" value="Genomic_DNA"/>
</dbReference>
<dbReference type="InterPro" id="IPR025724">
    <property type="entry name" value="GAG-pre-integrase_dom"/>
</dbReference>
<evidence type="ECO:0000313" key="2">
    <source>
        <dbReference type="EMBL" id="KAL2092442.1"/>
    </source>
</evidence>
<accession>A0ABD1JZZ9</accession>
<dbReference type="Proteomes" id="UP001591681">
    <property type="component" value="Unassembled WGS sequence"/>
</dbReference>
<dbReference type="PANTHER" id="PTHR42648">
    <property type="entry name" value="TRANSPOSASE, PUTATIVE-RELATED"/>
    <property type="match status" value="1"/>
</dbReference>
<comment type="caution">
    <text evidence="2">The sequence shown here is derived from an EMBL/GenBank/DDBJ whole genome shotgun (WGS) entry which is preliminary data.</text>
</comment>
<organism evidence="2 3">
    <name type="scientific">Coilia grayii</name>
    <name type="common">Gray's grenadier anchovy</name>
    <dbReference type="NCBI Taxonomy" id="363190"/>
    <lineage>
        <taxon>Eukaryota</taxon>
        <taxon>Metazoa</taxon>
        <taxon>Chordata</taxon>
        <taxon>Craniata</taxon>
        <taxon>Vertebrata</taxon>
        <taxon>Euteleostomi</taxon>
        <taxon>Actinopterygii</taxon>
        <taxon>Neopterygii</taxon>
        <taxon>Teleostei</taxon>
        <taxon>Clupei</taxon>
        <taxon>Clupeiformes</taxon>
        <taxon>Clupeoidei</taxon>
        <taxon>Engraulidae</taxon>
        <taxon>Coilinae</taxon>
        <taxon>Coilia</taxon>
    </lineage>
</organism>
<name>A0ABD1JZZ9_9TELE</name>
<dbReference type="SUPFAM" id="SSF53098">
    <property type="entry name" value="Ribonuclease H-like"/>
    <property type="match status" value="1"/>
</dbReference>
<feature type="domain" description="Integrase catalytic" evidence="1">
    <location>
        <begin position="150"/>
        <end position="309"/>
    </location>
</feature>
<dbReference type="PROSITE" id="PS50994">
    <property type="entry name" value="INTEGRASE"/>
    <property type="match status" value="1"/>
</dbReference>
<dbReference type="InterPro" id="IPR012337">
    <property type="entry name" value="RNaseH-like_sf"/>
</dbReference>
<gene>
    <name evidence="2" type="ORF">ACEWY4_012240</name>
</gene>
<dbReference type="Pfam" id="PF13976">
    <property type="entry name" value="gag_pre-integrs"/>
    <property type="match status" value="1"/>
</dbReference>
<evidence type="ECO:0000313" key="3">
    <source>
        <dbReference type="Proteomes" id="UP001591681"/>
    </source>
</evidence>
<keyword evidence="3" id="KW-1185">Reference proteome</keyword>
<dbReference type="Gene3D" id="3.30.420.10">
    <property type="entry name" value="Ribonuclease H-like superfamily/Ribonuclease H"/>
    <property type="match status" value="1"/>
</dbReference>
<reference evidence="2 3" key="1">
    <citation type="submission" date="2024-09" db="EMBL/GenBank/DDBJ databases">
        <title>A chromosome-level genome assembly of Gray's grenadier anchovy, Coilia grayii.</title>
        <authorList>
            <person name="Fu Z."/>
        </authorList>
    </citation>
    <scope>NUCLEOTIDE SEQUENCE [LARGE SCALE GENOMIC DNA]</scope>
    <source>
        <strain evidence="2">G4</strain>
        <tissue evidence="2">Muscle</tissue>
    </source>
</reference>
<dbReference type="Pfam" id="PF00665">
    <property type="entry name" value="rve"/>
    <property type="match status" value="1"/>
</dbReference>
<dbReference type="InterPro" id="IPR036397">
    <property type="entry name" value="RNaseH_sf"/>
</dbReference>
<sequence length="309" mass="35086">MLEMILADTTQKCKLNNVLYVPRLSYNLLSVSMATQSRKIVKFSENECSLMDATGKQIAVVKKVDNLYYVHCQEHEKANSAAAESVHKKSKETIWHQRFGHLGVQNLKMLAKKQLVEGLDYDVLKDTDFCESCAEGKHHRGKFPSDGRKRANEPLGLVHSDVCGKINVKSLSGAEYFLTFIDDKTHYVWVYVLKHKDEVFSKIVQWKAEVETYTGRKLKVLRTDNGGEYTSKEFEAFLKRGVRHELTVPKTPEQNGVAERMNRTLVETVRSMLADAKLPQTFWAEALATAVYVPEKPKSNKSSSKHDTG</sequence>